<feature type="compositionally biased region" description="Low complexity" evidence="1">
    <location>
        <begin position="239"/>
        <end position="259"/>
    </location>
</feature>
<dbReference type="AlphaFoldDB" id="A0AAV4BJ96"/>
<evidence type="ECO:0008006" key="4">
    <source>
        <dbReference type="Google" id="ProtNLM"/>
    </source>
</evidence>
<evidence type="ECO:0000256" key="1">
    <source>
        <dbReference type="SAM" id="MobiDB-lite"/>
    </source>
</evidence>
<organism evidence="2 3">
    <name type="scientific">Plakobranchus ocellatus</name>
    <dbReference type="NCBI Taxonomy" id="259542"/>
    <lineage>
        <taxon>Eukaryota</taxon>
        <taxon>Metazoa</taxon>
        <taxon>Spiralia</taxon>
        <taxon>Lophotrochozoa</taxon>
        <taxon>Mollusca</taxon>
        <taxon>Gastropoda</taxon>
        <taxon>Heterobranchia</taxon>
        <taxon>Euthyneura</taxon>
        <taxon>Panpulmonata</taxon>
        <taxon>Sacoglossa</taxon>
        <taxon>Placobranchoidea</taxon>
        <taxon>Plakobranchidae</taxon>
        <taxon>Plakobranchus</taxon>
    </lineage>
</organism>
<dbReference type="EMBL" id="BLXT01004995">
    <property type="protein sequence ID" value="GFO18883.1"/>
    <property type="molecule type" value="Genomic_DNA"/>
</dbReference>
<feature type="region of interest" description="Disordered" evidence="1">
    <location>
        <begin position="206"/>
        <end position="271"/>
    </location>
</feature>
<proteinExistence type="predicted"/>
<accession>A0AAV4BJ96</accession>
<reference evidence="2 3" key="1">
    <citation type="journal article" date="2021" name="Elife">
        <title>Chloroplast acquisition without the gene transfer in kleptoplastic sea slugs, Plakobranchus ocellatus.</title>
        <authorList>
            <person name="Maeda T."/>
            <person name="Takahashi S."/>
            <person name="Yoshida T."/>
            <person name="Shimamura S."/>
            <person name="Takaki Y."/>
            <person name="Nagai Y."/>
            <person name="Toyoda A."/>
            <person name="Suzuki Y."/>
            <person name="Arimoto A."/>
            <person name="Ishii H."/>
            <person name="Satoh N."/>
            <person name="Nishiyama T."/>
            <person name="Hasebe M."/>
            <person name="Maruyama T."/>
            <person name="Minagawa J."/>
            <person name="Obokata J."/>
            <person name="Shigenobu S."/>
        </authorList>
    </citation>
    <scope>NUCLEOTIDE SEQUENCE [LARGE SCALE GENOMIC DNA]</scope>
</reference>
<comment type="caution">
    <text evidence="2">The sequence shown here is derived from an EMBL/GenBank/DDBJ whole genome shotgun (WGS) entry which is preliminary data.</text>
</comment>
<dbReference type="Proteomes" id="UP000735302">
    <property type="component" value="Unassembled WGS sequence"/>
</dbReference>
<sequence length="271" mass="30898">MSPPSGHALWVHSHSLAGQSKPLPGVWPLPCISSIRGAIQSILSLKEANWNRNVPSPAKNATETAINPNNFQSQEPVFYNAEGKVCSRKEANVPEPEPDEDQEEFYILNEEEAAAFEQFEAEQKQCLGDFSNHESCSNDAGYDSYNYGECGGDGGMGEELEAYYEEFLKSLPQVQYQPQYQQHLQHQQIQHSMNYAPQALPNQGMYFSYGAQQPPPSHDYSHYTQQYTGHMQPPTMGVQQQQQQQHNQFQQHHQYQQSPQQPPYPYNHQNH</sequence>
<evidence type="ECO:0000313" key="2">
    <source>
        <dbReference type="EMBL" id="GFO18883.1"/>
    </source>
</evidence>
<protein>
    <recommendedName>
        <fullName evidence="4">Ataxin-2 C-terminal domain-containing protein</fullName>
    </recommendedName>
</protein>
<keyword evidence="3" id="KW-1185">Reference proteome</keyword>
<name>A0AAV4BJ96_9GAST</name>
<evidence type="ECO:0000313" key="3">
    <source>
        <dbReference type="Proteomes" id="UP000735302"/>
    </source>
</evidence>
<gene>
    <name evidence="2" type="ORF">PoB_004538800</name>
</gene>